<proteinExistence type="predicted"/>
<evidence type="ECO:0000256" key="4">
    <source>
        <dbReference type="ARBA" id="ARBA00022777"/>
    </source>
</evidence>
<dbReference type="OrthoDB" id="7933832at2"/>
<dbReference type="RefSeq" id="WP_079648427.1">
    <property type="nucleotide sequence ID" value="NZ_FUYM01000005.1"/>
</dbReference>
<evidence type="ECO:0000256" key="3">
    <source>
        <dbReference type="ARBA" id="ARBA00022679"/>
    </source>
</evidence>
<dbReference type="EC" id="2.7.13.3" evidence="2"/>
<dbReference type="SMART" id="SM00387">
    <property type="entry name" value="HATPase_c"/>
    <property type="match status" value="1"/>
</dbReference>
<evidence type="ECO:0000256" key="6">
    <source>
        <dbReference type="SAM" id="MobiDB-lite"/>
    </source>
</evidence>
<dbReference type="PANTHER" id="PTHR43711">
    <property type="entry name" value="TWO-COMPONENT HISTIDINE KINASE"/>
    <property type="match status" value="1"/>
</dbReference>
<evidence type="ECO:0000313" key="9">
    <source>
        <dbReference type="Proteomes" id="UP000189818"/>
    </source>
</evidence>
<dbReference type="PRINTS" id="PR00344">
    <property type="entry name" value="BCTRLSENSOR"/>
</dbReference>
<evidence type="ECO:0000313" key="8">
    <source>
        <dbReference type="EMBL" id="SKB68495.1"/>
    </source>
</evidence>
<sequence>MNAPHGLRPVVGRVDDRGRLVEADPPLFRLHERAGGVAGGILAVPQLSSIARLARRLGIALSRRVIAAQGDQDVELWVRVRPDSGGTELAITGWQEMPAVQPPPALEALRWRDFSRATADWIVETDAMLRVTHPPSNLPGAVGQPIEALFALSEAGEGVSSIVAAAASADRFEDEDAVFRLGAGIPVRIAGVPLIGESEGFVGYQLLVSRRPTRVDRVRRLPDPAPLDEAFGNQLGQAMRGPLDRIIAHADSISGRGDGPVRRDYASYAEDIAGAGRHLLALVDDLIDLQTIERADFRPEADRVDLVETAQRGAALLGVRAAGAGVTIDGPTGQPVTALGDVRRVLQVLINLLSNAIRHSPPGGRVWIRCEREGDIAAVIVADAGDGIGEDDQERIFERFERLGLRDGTGSGLGLYISRRLARAMGGDLGVDSARGQGARFVFTLPAGEELPPSPRRRPGSRERGEGVEAGAA</sequence>
<dbReference type="EMBL" id="FUYM01000005">
    <property type="protein sequence ID" value="SKB68495.1"/>
    <property type="molecule type" value="Genomic_DNA"/>
</dbReference>
<evidence type="ECO:0000259" key="7">
    <source>
        <dbReference type="PROSITE" id="PS50109"/>
    </source>
</evidence>
<dbReference type="InterPro" id="IPR003594">
    <property type="entry name" value="HATPase_dom"/>
</dbReference>
<evidence type="ECO:0000256" key="5">
    <source>
        <dbReference type="ARBA" id="ARBA00023012"/>
    </source>
</evidence>
<dbReference type="InterPro" id="IPR005467">
    <property type="entry name" value="His_kinase_dom"/>
</dbReference>
<dbReference type="STRING" id="439228.SAMN06295920_10530"/>
<comment type="catalytic activity">
    <reaction evidence="1">
        <text>ATP + protein L-histidine = ADP + protein N-phospho-L-histidine.</text>
        <dbReference type="EC" id="2.7.13.3"/>
    </reaction>
</comment>
<dbReference type="InterPro" id="IPR036890">
    <property type="entry name" value="HATPase_C_sf"/>
</dbReference>
<dbReference type="Gene3D" id="3.30.565.10">
    <property type="entry name" value="Histidine kinase-like ATPase, C-terminal domain"/>
    <property type="match status" value="1"/>
</dbReference>
<dbReference type="InterPro" id="IPR050736">
    <property type="entry name" value="Sensor_HK_Regulatory"/>
</dbReference>
<dbReference type="SUPFAM" id="SSF55874">
    <property type="entry name" value="ATPase domain of HSP90 chaperone/DNA topoisomerase II/histidine kinase"/>
    <property type="match status" value="1"/>
</dbReference>
<accession>A0A1T5D9Z4</accession>
<evidence type="ECO:0000256" key="2">
    <source>
        <dbReference type="ARBA" id="ARBA00012438"/>
    </source>
</evidence>
<protein>
    <recommendedName>
        <fullName evidence="2">histidine kinase</fullName>
        <ecNumber evidence="2">2.7.13.3</ecNumber>
    </recommendedName>
</protein>
<keyword evidence="3" id="KW-0808">Transferase</keyword>
<dbReference type="Proteomes" id="UP000189818">
    <property type="component" value="Unassembled WGS sequence"/>
</dbReference>
<dbReference type="GO" id="GO:0004673">
    <property type="term" value="F:protein histidine kinase activity"/>
    <property type="evidence" value="ECO:0007669"/>
    <property type="project" value="UniProtKB-EC"/>
</dbReference>
<organism evidence="8 9">
    <name type="scientific">Rhizorhabdus histidinilytica</name>
    <dbReference type="NCBI Taxonomy" id="439228"/>
    <lineage>
        <taxon>Bacteria</taxon>
        <taxon>Pseudomonadati</taxon>
        <taxon>Pseudomonadota</taxon>
        <taxon>Alphaproteobacteria</taxon>
        <taxon>Sphingomonadales</taxon>
        <taxon>Sphingomonadaceae</taxon>
        <taxon>Rhizorhabdus</taxon>
    </lineage>
</organism>
<dbReference type="PROSITE" id="PS50109">
    <property type="entry name" value="HIS_KIN"/>
    <property type="match status" value="1"/>
</dbReference>
<keyword evidence="9" id="KW-1185">Reference proteome</keyword>
<feature type="region of interest" description="Disordered" evidence="6">
    <location>
        <begin position="446"/>
        <end position="473"/>
    </location>
</feature>
<dbReference type="GO" id="GO:0000160">
    <property type="term" value="P:phosphorelay signal transduction system"/>
    <property type="evidence" value="ECO:0007669"/>
    <property type="project" value="UniProtKB-KW"/>
</dbReference>
<dbReference type="PANTHER" id="PTHR43711:SF26">
    <property type="entry name" value="SENSOR HISTIDINE KINASE RCSC"/>
    <property type="match status" value="1"/>
</dbReference>
<name>A0A1T5D9Z4_9SPHN</name>
<dbReference type="AlphaFoldDB" id="A0A1T5D9Z4"/>
<keyword evidence="5" id="KW-0902">Two-component regulatory system</keyword>
<evidence type="ECO:0000256" key="1">
    <source>
        <dbReference type="ARBA" id="ARBA00000085"/>
    </source>
</evidence>
<dbReference type="InterPro" id="IPR004358">
    <property type="entry name" value="Sig_transdc_His_kin-like_C"/>
</dbReference>
<keyword evidence="4 8" id="KW-0418">Kinase</keyword>
<feature type="domain" description="Histidine kinase" evidence="7">
    <location>
        <begin position="234"/>
        <end position="449"/>
    </location>
</feature>
<reference evidence="9" key="1">
    <citation type="submission" date="2017-02" db="EMBL/GenBank/DDBJ databases">
        <authorList>
            <person name="Varghese N."/>
            <person name="Submissions S."/>
        </authorList>
    </citation>
    <scope>NUCLEOTIDE SEQUENCE [LARGE SCALE GENOMIC DNA]</scope>
    <source>
        <strain evidence="9">UM2</strain>
    </source>
</reference>
<dbReference type="Pfam" id="PF02518">
    <property type="entry name" value="HATPase_c"/>
    <property type="match status" value="1"/>
</dbReference>
<gene>
    <name evidence="8" type="ORF">SAMN06295920_10530</name>
</gene>